<keyword evidence="4 7" id="KW-0812">Transmembrane</keyword>
<evidence type="ECO:0000256" key="5">
    <source>
        <dbReference type="ARBA" id="ARBA00022989"/>
    </source>
</evidence>
<feature type="transmembrane region" description="Helical" evidence="7">
    <location>
        <begin position="175"/>
        <end position="196"/>
    </location>
</feature>
<dbReference type="EMBL" id="DVIR01000056">
    <property type="protein sequence ID" value="HIS24986.1"/>
    <property type="molecule type" value="Genomic_DNA"/>
</dbReference>
<proteinExistence type="inferred from homology"/>
<sequence length="317" mass="35651">MVKYVVQRLLLMLMTLFVIVLICFVLIRMLPPAPLPPGDPHADIIEARREAMGYGKPYLVQFGIYLKDIFTRFDFGISDKLYFGQNVADIFMSKLPATIVVNLYSIILSIPIGIGFGIIAALKKDTWIDNVISTVTMALISVPSFVYAFIIQYIFCYKLGWFPFLMKDGTDWFSWSMFWSMIPCILSLSLGVIAGFTRTTRAELTEVLTSEFMLLARTKGLTKLQATVRHAFRNCMVVIVPSIFGQFIGILSGSVILERLFGVPGVGQLYINAINAPDYPMFMLDTIFYTTIGLVANIVVDISYGFIDPRIRMGSKK</sequence>
<dbReference type="PANTHER" id="PTHR30465">
    <property type="entry name" value="INNER MEMBRANE ABC TRANSPORTER"/>
    <property type="match status" value="1"/>
</dbReference>
<keyword evidence="5 7" id="KW-1133">Transmembrane helix</keyword>
<comment type="subcellular location">
    <subcellularLocation>
        <location evidence="1 7">Cell membrane</location>
        <topology evidence="1 7">Multi-pass membrane protein</topology>
    </subcellularLocation>
</comment>
<dbReference type="Pfam" id="PF19300">
    <property type="entry name" value="BPD_transp_1_N"/>
    <property type="match status" value="1"/>
</dbReference>
<gene>
    <name evidence="9" type="ORF">IAD01_06245</name>
</gene>
<dbReference type="Pfam" id="PF00528">
    <property type="entry name" value="BPD_transp_1"/>
    <property type="match status" value="1"/>
</dbReference>
<dbReference type="GO" id="GO:0055085">
    <property type="term" value="P:transmembrane transport"/>
    <property type="evidence" value="ECO:0007669"/>
    <property type="project" value="InterPro"/>
</dbReference>
<keyword evidence="6 7" id="KW-0472">Membrane</keyword>
<dbReference type="PROSITE" id="PS50928">
    <property type="entry name" value="ABC_TM1"/>
    <property type="match status" value="1"/>
</dbReference>
<evidence type="ECO:0000256" key="6">
    <source>
        <dbReference type="ARBA" id="ARBA00023136"/>
    </source>
</evidence>
<keyword evidence="2 7" id="KW-0813">Transport</keyword>
<evidence type="ECO:0000313" key="9">
    <source>
        <dbReference type="EMBL" id="HIS24986.1"/>
    </source>
</evidence>
<comment type="similarity">
    <text evidence="7">Belongs to the binding-protein-dependent transport system permease family.</text>
</comment>
<evidence type="ECO:0000259" key="8">
    <source>
        <dbReference type="PROSITE" id="PS50928"/>
    </source>
</evidence>
<evidence type="ECO:0000256" key="7">
    <source>
        <dbReference type="RuleBase" id="RU363032"/>
    </source>
</evidence>
<name>A0A9D1EPJ5_9FIRM</name>
<evidence type="ECO:0000256" key="4">
    <source>
        <dbReference type="ARBA" id="ARBA00022692"/>
    </source>
</evidence>
<dbReference type="InterPro" id="IPR045621">
    <property type="entry name" value="BPD_transp_1_N"/>
</dbReference>
<evidence type="ECO:0000313" key="10">
    <source>
        <dbReference type="Proteomes" id="UP000823982"/>
    </source>
</evidence>
<evidence type="ECO:0000256" key="1">
    <source>
        <dbReference type="ARBA" id="ARBA00004651"/>
    </source>
</evidence>
<reference evidence="9" key="1">
    <citation type="submission" date="2020-10" db="EMBL/GenBank/DDBJ databases">
        <authorList>
            <person name="Gilroy R."/>
        </authorList>
    </citation>
    <scope>NUCLEOTIDE SEQUENCE</scope>
    <source>
        <strain evidence="9">CHK157-1446</strain>
    </source>
</reference>
<organism evidence="9 10">
    <name type="scientific">Candidatus Faeciplasma gallinarum</name>
    <dbReference type="NCBI Taxonomy" id="2840799"/>
    <lineage>
        <taxon>Bacteria</taxon>
        <taxon>Bacillati</taxon>
        <taxon>Bacillota</taxon>
        <taxon>Clostridia</taxon>
        <taxon>Eubacteriales</taxon>
        <taxon>Oscillospiraceae</taxon>
        <taxon>Oscillospiraceae incertae sedis</taxon>
        <taxon>Candidatus Faeciplasma</taxon>
    </lineage>
</organism>
<dbReference type="Proteomes" id="UP000823982">
    <property type="component" value="Unassembled WGS sequence"/>
</dbReference>
<feature type="domain" description="ABC transmembrane type-1" evidence="8">
    <location>
        <begin position="95"/>
        <end position="300"/>
    </location>
</feature>
<dbReference type="Gene3D" id="1.10.3720.10">
    <property type="entry name" value="MetI-like"/>
    <property type="match status" value="1"/>
</dbReference>
<feature type="transmembrane region" description="Helical" evidence="7">
    <location>
        <begin position="134"/>
        <end position="155"/>
    </location>
</feature>
<reference evidence="9" key="2">
    <citation type="journal article" date="2021" name="PeerJ">
        <title>Extensive microbial diversity within the chicken gut microbiome revealed by metagenomics and culture.</title>
        <authorList>
            <person name="Gilroy R."/>
            <person name="Ravi A."/>
            <person name="Getino M."/>
            <person name="Pursley I."/>
            <person name="Horton D.L."/>
            <person name="Alikhan N.F."/>
            <person name="Baker D."/>
            <person name="Gharbi K."/>
            <person name="Hall N."/>
            <person name="Watson M."/>
            <person name="Adriaenssens E.M."/>
            <person name="Foster-Nyarko E."/>
            <person name="Jarju S."/>
            <person name="Secka A."/>
            <person name="Antonio M."/>
            <person name="Oren A."/>
            <person name="Chaudhuri R.R."/>
            <person name="La Ragione R."/>
            <person name="Hildebrand F."/>
            <person name="Pallen M.J."/>
        </authorList>
    </citation>
    <scope>NUCLEOTIDE SEQUENCE</scope>
    <source>
        <strain evidence="9">CHK157-1446</strain>
    </source>
</reference>
<feature type="transmembrane region" description="Helical" evidence="7">
    <location>
        <begin position="9"/>
        <end position="30"/>
    </location>
</feature>
<feature type="transmembrane region" description="Helical" evidence="7">
    <location>
        <begin position="287"/>
        <end position="307"/>
    </location>
</feature>
<protein>
    <submittedName>
        <fullName evidence="9">ABC transporter permease</fullName>
    </submittedName>
</protein>
<comment type="caution">
    <text evidence="9">The sequence shown here is derived from an EMBL/GenBank/DDBJ whole genome shotgun (WGS) entry which is preliminary data.</text>
</comment>
<dbReference type="PANTHER" id="PTHR30465:SF0">
    <property type="entry name" value="OLIGOPEPTIDE TRANSPORT SYSTEM PERMEASE PROTEIN APPB"/>
    <property type="match status" value="1"/>
</dbReference>
<dbReference type="CDD" id="cd06261">
    <property type="entry name" value="TM_PBP2"/>
    <property type="match status" value="1"/>
</dbReference>
<dbReference type="InterPro" id="IPR035906">
    <property type="entry name" value="MetI-like_sf"/>
</dbReference>
<feature type="transmembrane region" description="Helical" evidence="7">
    <location>
        <begin position="99"/>
        <end position="122"/>
    </location>
</feature>
<evidence type="ECO:0000256" key="2">
    <source>
        <dbReference type="ARBA" id="ARBA00022448"/>
    </source>
</evidence>
<evidence type="ECO:0000256" key="3">
    <source>
        <dbReference type="ARBA" id="ARBA00022475"/>
    </source>
</evidence>
<keyword evidence="3" id="KW-1003">Cell membrane</keyword>
<dbReference type="GO" id="GO:0005886">
    <property type="term" value="C:plasma membrane"/>
    <property type="evidence" value="ECO:0007669"/>
    <property type="project" value="UniProtKB-SubCell"/>
</dbReference>
<dbReference type="SUPFAM" id="SSF161098">
    <property type="entry name" value="MetI-like"/>
    <property type="match status" value="1"/>
</dbReference>
<feature type="transmembrane region" description="Helical" evidence="7">
    <location>
        <begin position="235"/>
        <end position="257"/>
    </location>
</feature>
<dbReference type="InterPro" id="IPR000515">
    <property type="entry name" value="MetI-like"/>
</dbReference>
<accession>A0A9D1EPJ5</accession>
<dbReference type="AlphaFoldDB" id="A0A9D1EPJ5"/>